<organism evidence="2 3">
    <name type="scientific">Niveispirillum cyanobacteriorum</name>
    <dbReference type="NCBI Taxonomy" id="1612173"/>
    <lineage>
        <taxon>Bacteria</taxon>
        <taxon>Pseudomonadati</taxon>
        <taxon>Pseudomonadota</taxon>
        <taxon>Alphaproteobacteria</taxon>
        <taxon>Rhodospirillales</taxon>
        <taxon>Azospirillaceae</taxon>
        <taxon>Niveispirillum</taxon>
    </lineage>
</organism>
<evidence type="ECO:0000313" key="3">
    <source>
        <dbReference type="Proteomes" id="UP000234752"/>
    </source>
</evidence>
<proteinExistence type="predicted"/>
<accession>A0A2K9NFS4</accession>
<evidence type="ECO:0000313" key="2">
    <source>
        <dbReference type="EMBL" id="AUN31948.1"/>
    </source>
</evidence>
<dbReference type="Proteomes" id="UP000234752">
    <property type="component" value="Chromosome eg_2"/>
</dbReference>
<feature type="region of interest" description="Disordered" evidence="1">
    <location>
        <begin position="46"/>
        <end position="69"/>
    </location>
</feature>
<evidence type="ECO:0000256" key="1">
    <source>
        <dbReference type="SAM" id="MobiDB-lite"/>
    </source>
</evidence>
<dbReference type="RefSeq" id="WP_102113502.1">
    <property type="nucleotide sequence ID" value="NZ_BMGN01000012.1"/>
</dbReference>
<dbReference type="KEGG" id="ncb:C0V82_16085"/>
<protein>
    <submittedName>
        <fullName evidence="2">Uncharacterized protein</fullName>
    </submittedName>
</protein>
<keyword evidence="3" id="KW-1185">Reference proteome</keyword>
<reference evidence="2 3" key="1">
    <citation type="submission" date="2017-12" db="EMBL/GenBank/DDBJ databases">
        <title>Genomes of bacteria within cyanobacterial aggregates.</title>
        <authorList>
            <person name="Cai H."/>
        </authorList>
    </citation>
    <scope>NUCLEOTIDE SEQUENCE [LARGE SCALE GENOMIC DNA]</scope>
    <source>
        <strain evidence="2 3">TH16</strain>
    </source>
</reference>
<dbReference type="AlphaFoldDB" id="A0A2K9NFS4"/>
<feature type="compositionally biased region" description="Basic and acidic residues" evidence="1">
    <location>
        <begin position="59"/>
        <end position="69"/>
    </location>
</feature>
<sequence>MYVVKQPFSTPTRRFAVGAEVSCGDLAGPVPVSRWLSKKFIEALPPPEAVKPPKGQKVLPHETPVEPAA</sequence>
<name>A0A2K9NFS4_9PROT</name>
<gene>
    <name evidence="2" type="ORF">C0V82_16085</name>
</gene>
<dbReference type="OrthoDB" id="7308126at2"/>
<dbReference type="EMBL" id="CP025612">
    <property type="protein sequence ID" value="AUN31948.1"/>
    <property type="molecule type" value="Genomic_DNA"/>
</dbReference>